<evidence type="ECO:0000313" key="1">
    <source>
        <dbReference type="EMBL" id="PZN83749.1"/>
    </source>
</evidence>
<dbReference type="Proteomes" id="UP000249396">
    <property type="component" value="Unassembled WGS sequence"/>
</dbReference>
<name>A0A2W4RQN7_9GAMM</name>
<protein>
    <submittedName>
        <fullName evidence="1">Uncharacterized protein</fullName>
    </submittedName>
</protein>
<accession>A0A2W4RQN7</accession>
<sequence length="103" mass="10903">MGQPKTANRLHLVFSGLMIALPLQQARGGKINPEHKGATAPFLAETGAFFTPAPQSYGGWRGGILGCAGSFVPVLISLCPAATLFRRSTECGGSQLTQRNHHE</sequence>
<evidence type="ECO:0000313" key="2">
    <source>
        <dbReference type="Proteomes" id="UP000249396"/>
    </source>
</evidence>
<dbReference type="AlphaFoldDB" id="A0A2W4RQN7"/>
<reference evidence="1 2" key="1">
    <citation type="journal article" date="2018" name="Aquat. Microb. Ecol.">
        <title>Gammaproteobacterial methanotrophs dominate.</title>
        <authorList>
            <person name="Rissanen A.J."/>
            <person name="Saarenheimo J."/>
            <person name="Tiirola M."/>
            <person name="Peura S."/>
            <person name="Aalto S.L."/>
            <person name="Karvinen A."/>
            <person name="Nykanen H."/>
        </authorList>
    </citation>
    <scope>NUCLEOTIDE SEQUENCE [LARGE SCALE GENOMIC DNA]</scope>
    <source>
        <strain evidence="1">AMbin10</strain>
    </source>
</reference>
<dbReference type="EMBL" id="QJPH01000177">
    <property type="protein sequence ID" value="PZN83749.1"/>
    <property type="molecule type" value="Genomic_DNA"/>
</dbReference>
<organism evidence="1 2">
    <name type="scientific">Candidatus Methylumidiphilus alinenensis</name>
    <dbReference type="NCBI Taxonomy" id="2202197"/>
    <lineage>
        <taxon>Bacteria</taxon>
        <taxon>Pseudomonadati</taxon>
        <taxon>Pseudomonadota</taxon>
        <taxon>Gammaproteobacteria</taxon>
        <taxon>Methylococcales</taxon>
        <taxon>Candidatus Methylumidiphilus</taxon>
    </lineage>
</organism>
<gene>
    <name evidence="1" type="ORF">DM484_03845</name>
</gene>
<proteinExistence type="predicted"/>
<comment type="caution">
    <text evidence="1">The sequence shown here is derived from an EMBL/GenBank/DDBJ whole genome shotgun (WGS) entry which is preliminary data.</text>
</comment>